<dbReference type="Pfam" id="PF09952">
    <property type="entry name" value="AbiEi_2"/>
    <property type="match status" value="1"/>
</dbReference>
<dbReference type="Proteomes" id="UP000568877">
    <property type="component" value="Unassembled WGS sequence"/>
</dbReference>
<name>A0A6V8PLY2_9ACTN</name>
<reference evidence="1 2" key="1">
    <citation type="journal article" date="2020" name="Front. Microbiol.">
        <title>Single-cell genomics of novel Actinobacteria with the Wood-Ljungdahl pathway discovered in a serpentinizing system.</title>
        <authorList>
            <person name="Merino N."/>
            <person name="Kawai M."/>
            <person name="Boyd E.S."/>
            <person name="Colman D.R."/>
            <person name="McGlynn S.E."/>
            <person name="Nealson K.H."/>
            <person name="Kurokawa K."/>
            <person name="Hongoh Y."/>
        </authorList>
    </citation>
    <scope>NUCLEOTIDE SEQUENCE [LARGE SCALE GENOMIC DNA]</scope>
    <source>
        <strain evidence="1 2">S42</strain>
    </source>
</reference>
<dbReference type="AlphaFoldDB" id="A0A6V8PLY2"/>
<sequence length="265" mass="30423">YGILAAPYLSEDGRQLCRRYGIGYIDLAGNSRLAFDNLYIDIQGRENPYPTTRGLKSLFTKKSTRAIRVLLSDPKKFWYVQDLAKEADLSLGQVSNIKRLLIDEDLLQEEGKLFRLADPERLINAWGQNYSFRYNESFDFYSLEGTQIERKIASFCKEKGITYALALFSGANLVAPFVRYTRSFVCLEEGIFEVAKQLDLKEVTSGPNVTLLRPYDKGVFYGIQEVNGISVVSDVQLYLDLKKYRGRGEEAAQYILENRLRRAWQ</sequence>
<evidence type="ECO:0000313" key="2">
    <source>
        <dbReference type="Proteomes" id="UP000568877"/>
    </source>
</evidence>
<dbReference type="EMBL" id="BLSA01000379">
    <property type="protein sequence ID" value="GFP33288.1"/>
    <property type="molecule type" value="Genomic_DNA"/>
</dbReference>
<feature type="non-terminal residue" evidence="1">
    <location>
        <position position="1"/>
    </location>
</feature>
<protein>
    <submittedName>
        <fullName evidence="1">Uncharacterized protein</fullName>
    </submittedName>
</protein>
<accession>A0A6V8PLY2</accession>
<comment type="caution">
    <text evidence="1">The sequence shown here is derived from an EMBL/GenBank/DDBJ whole genome shotgun (WGS) entry which is preliminary data.</text>
</comment>
<gene>
    <name evidence="1" type="ORF">HKBW3S42_01622</name>
</gene>
<organism evidence="1 2">
    <name type="scientific">Candidatus Hakubella thermalkaliphila</name>
    <dbReference type="NCBI Taxonomy" id="2754717"/>
    <lineage>
        <taxon>Bacteria</taxon>
        <taxon>Bacillati</taxon>
        <taxon>Actinomycetota</taxon>
        <taxon>Actinomycetota incertae sedis</taxon>
        <taxon>Candidatus Hakubellales</taxon>
        <taxon>Candidatus Hakubellaceae</taxon>
        <taxon>Candidatus Hakubella</taxon>
    </lineage>
</organism>
<proteinExistence type="predicted"/>
<dbReference type="InterPro" id="IPR019238">
    <property type="entry name" value="AbiEi_2"/>
</dbReference>
<evidence type="ECO:0000313" key="1">
    <source>
        <dbReference type="EMBL" id="GFP33288.1"/>
    </source>
</evidence>